<feature type="region of interest" description="Disordered" evidence="1">
    <location>
        <begin position="48"/>
        <end position="179"/>
    </location>
</feature>
<protein>
    <submittedName>
        <fullName evidence="2">Uncharacterized protein</fullName>
    </submittedName>
</protein>
<evidence type="ECO:0000256" key="1">
    <source>
        <dbReference type="SAM" id="MobiDB-lite"/>
    </source>
</evidence>
<feature type="compositionally biased region" description="Low complexity" evidence="1">
    <location>
        <begin position="95"/>
        <end position="109"/>
    </location>
</feature>
<proteinExistence type="predicted"/>
<name>A0A8H9GKI5_9DEIO</name>
<reference evidence="3" key="1">
    <citation type="journal article" date="2019" name="Int. J. Syst. Evol. Microbiol.">
        <title>The Global Catalogue of Microorganisms (GCM) 10K type strain sequencing project: providing services to taxonomists for standard genome sequencing and annotation.</title>
        <authorList>
            <consortium name="The Broad Institute Genomics Platform"/>
            <consortium name="The Broad Institute Genome Sequencing Center for Infectious Disease"/>
            <person name="Wu L."/>
            <person name="Ma J."/>
        </authorList>
    </citation>
    <scope>NUCLEOTIDE SEQUENCE [LARGE SCALE GENOMIC DNA]</scope>
    <source>
        <strain evidence="3">JCM 31047</strain>
    </source>
</reference>
<accession>A0A8H9GKI5</accession>
<dbReference type="EMBL" id="BMQG01000002">
    <property type="protein sequence ID" value="GGM35171.1"/>
    <property type="molecule type" value="Genomic_DNA"/>
</dbReference>
<feature type="compositionally biased region" description="Basic and acidic residues" evidence="1">
    <location>
        <begin position="85"/>
        <end position="94"/>
    </location>
</feature>
<feature type="region of interest" description="Disordered" evidence="1">
    <location>
        <begin position="1"/>
        <end position="33"/>
    </location>
</feature>
<organism evidence="2 3">
    <name type="scientific">Deinococcus arenae</name>
    <dbReference type="NCBI Taxonomy" id="1452751"/>
    <lineage>
        <taxon>Bacteria</taxon>
        <taxon>Thermotogati</taxon>
        <taxon>Deinococcota</taxon>
        <taxon>Deinococci</taxon>
        <taxon>Deinococcales</taxon>
        <taxon>Deinococcaceae</taxon>
        <taxon>Deinococcus</taxon>
    </lineage>
</organism>
<keyword evidence="3" id="KW-1185">Reference proteome</keyword>
<sequence length="179" mass="18426">MPALRDQGAAGRQAQRPGRAAPGTVGPVGGGVQGADTVTVVVQGAAGGAQLIPAGDGPGDEGLIRRRPPQRDGLGPQRRRGVSAADHEAGRDGQARVGWRVGRQVQGQGLPLPRGQPEVPGGRDRHRTALAQVGPDVQERRRPVTCARRDLQGQAQVTAPAQPQELLMGRGAGKAQGVV</sequence>
<gene>
    <name evidence="2" type="ORF">GCM10008956_09480</name>
</gene>
<feature type="compositionally biased region" description="Gly residues" evidence="1">
    <location>
        <begin position="170"/>
        <end position="179"/>
    </location>
</feature>
<feature type="compositionally biased region" description="Low complexity" evidence="1">
    <location>
        <begin position="7"/>
        <end position="25"/>
    </location>
</feature>
<dbReference type="Proteomes" id="UP000600547">
    <property type="component" value="Unassembled WGS sequence"/>
</dbReference>
<evidence type="ECO:0000313" key="3">
    <source>
        <dbReference type="Proteomes" id="UP000600547"/>
    </source>
</evidence>
<comment type="caution">
    <text evidence="2">The sequence shown here is derived from an EMBL/GenBank/DDBJ whole genome shotgun (WGS) entry which is preliminary data.</text>
</comment>
<dbReference type="AlphaFoldDB" id="A0A8H9GKI5"/>
<evidence type="ECO:0000313" key="2">
    <source>
        <dbReference type="EMBL" id="GGM35171.1"/>
    </source>
</evidence>
<feature type="compositionally biased region" description="Basic and acidic residues" evidence="1">
    <location>
        <begin position="137"/>
        <end position="151"/>
    </location>
</feature>